<protein>
    <recommendedName>
        <fullName evidence="5">PRA1 family protein</fullName>
    </recommendedName>
</protein>
<feature type="transmembrane region" description="Helical" evidence="5">
    <location>
        <begin position="196"/>
        <end position="217"/>
    </location>
</feature>
<gene>
    <name evidence="6" type="ORF">FVE85_1585</name>
</gene>
<accession>A0A5J4YWU1</accession>
<comment type="similarity">
    <text evidence="5">Belongs to the PRA1 family.</text>
</comment>
<dbReference type="AlphaFoldDB" id="A0A5J4YWU1"/>
<evidence type="ECO:0000313" key="7">
    <source>
        <dbReference type="Proteomes" id="UP000324585"/>
    </source>
</evidence>
<keyword evidence="3 5" id="KW-1133">Transmembrane helix</keyword>
<proteinExistence type="inferred from homology"/>
<name>A0A5J4YWU1_PORPP</name>
<keyword evidence="7" id="KW-1185">Reference proteome</keyword>
<dbReference type="PANTHER" id="PTHR19317:SF53">
    <property type="entry name" value="PRA1 FAMILY PROTEIN G1"/>
    <property type="match status" value="1"/>
</dbReference>
<dbReference type="GO" id="GO:0016192">
    <property type="term" value="P:vesicle-mediated transport"/>
    <property type="evidence" value="ECO:0007669"/>
    <property type="project" value="TreeGrafter"/>
</dbReference>
<dbReference type="GO" id="GO:0016020">
    <property type="term" value="C:membrane"/>
    <property type="evidence" value="ECO:0007669"/>
    <property type="project" value="UniProtKB-SubCell"/>
</dbReference>
<dbReference type="InterPro" id="IPR004895">
    <property type="entry name" value="Prenylated_rab_accept_PRA1"/>
</dbReference>
<reference evidence="7" key="1">
    <citation type="journal article" date="2019" name="Nat. Commun.">
        <title>Expansion of phycobilisome linker gene families in mesophilic red algae.</title>
        <authorList>
            <person name="Lee J."/>
            <person name="Kim D."/>
            <person name="Bhattacharya D."/>
            <person name="Yoon H.S."/>
        </authorList>
    </citation>
    <scope>NUCLEOTIDE SEQUENCE [LARGE SCALE GENOMIC DNA]</scope>
    <source>
        <strain evidence="7">CCMP 1328</strain>
    </source>
</reference>
<keyword evidence="4 5" id="KW-0472">Membrane</keyword>
<organism evidence="6 7">
    <name type="scientific">Porphyridium purpureum</name>
    <name type="common">Red alga</name>
    <name type="synonym">Porphyridium cruentum</name>
    <dbReference type="NCBI Taxonomy" id="35688"/>
    <lineage>
        <taxon>Eukaryota</taxon>
        <taxon>Rhodophyta</taxon>
        <taxon>Bangiophyceae</taxon>
        <taxon>Porphyridiales</taxon>
        <taxon>Porphyridiaceae</taxon>
        <taxon>Porphyridium</taxon>
    </lineage>
</organism>
<evidence type="ECO:0000256" key="4">
    <source>
        <dbReference type="ARBA" id="ARBA00023136"/>
    </source>
</evidence>
<evidence type="ECO:0000256" key="2">
    <source>
        <dbReference type="ARBA" id="ARBA00022692"/>
    </source>
</evidence>
<dbReference type="Pfam" id="PF03208">
    <property type="entry name" value="PRA1"/>
    <property type="match status" value="1"/>
</dbReference>
<dbReference type="Proteomes" id="UP000324585">
    <property type="component" value="Unassembled WGS sequence"/>
</dbReference>
<keyword evidence="2 5" id="KW-0812">Transmembrane</keyword>
<evidence type="ECO:0000256" key="5">
    <source>
        <dbReference type="RuleBase" id="RU363107"/>
    </source>
</evidence>
<comment type="caution">
    <text evidence="6">The sequence shown here is derived from an EMBL/GenBank/DDBJ whole genome shotgun (WGS) entry which is preliminary data.</text>
</comment>
<dbReference type="PANTHER" id="PTHR19317">
    <property type="entry name" value="PRENYLATED RAB ACCEPTOR 1-RELATED"/>
    <property type="match status" value="1"/>
</dbReference>
<dbReference type="EMBL" id="VRMN01000003">
    <property type="protein sequence ID" value="KAA8495430.1"/>
    <property type="molecule type" value="Genomic_DNA"/>
</dbReference>
<dbReference type="GO" id="GO:0005783">
    <property type="term" value="C:endoplasmic reticulum"/>
    <property type="evidence" value="ECO:0007669"/>
    <property type="project" value="TreeGrafter"/>
</dbReference>
<evidence type="ECO:0000256" key="3">
    <source>
        <dbReference type="ARBA" id="ARBA00022989"/>
    </source>
</evidence>
<dbReference type="GO" id="GO:0005794">
    <property type="term" value="C:Golgi apparatus"/>
    <property type="evidence" value="ECO:0007669"/>
    <property type="project" value="TreeGrafter"/>
</dbReference>
<feature type="transmembrane region" description="Helical" evidence="5">
    <location>
        <begin position="146"/>
        <end position="175"/>
    </location>
</feature>
<sequence length="250" mass="27011">MVPEGFEKLSMDDGSATSSAPVRTYATGAQAPDHVANEEGVRVVEVHHHHYRDGAVGIENPADLEVANTAPASHIAASQQREPNFFEGFWEYVNSAAGKVKEDAMVAMDASRPWSDFFAFSNWSFPLPGETANRIAQNFDYFKVNYGLIAASCAGFFVIINTVSLAIFGVISYAVGNKLKKLYDEDPTYQSNRGRVIAWSVLGFLGFMLTGIGPSMLTGTSLATLVCTLHCLGYRLESLHASPSSSPTTA</sequence>
<comment type="subcellular location">
    <subcellularLocation>
        <location evidence="1 5">Membrane</location>
        <topology evidence="1 5">Multi-pass membrane protein</topology>
    </subcellularLocation>
</comment>
<evidence type="ECO:0000256" key="1">
    <source>
        <dbReference type="ARBA" id="ARBA00004141"/>
    </source>
</evidence>
<evidence type="ECO:0000313" key="6">
    <source>
        <dbReference type="EMBL" id="KAA8495430.1"/>
    </source>
</evidence>